<evidence type="ECO:0000313" key="15">
    <source>
        <dbReference type="Proteomes" id="UP001141806"/>
    </source>
</evidence>
<proteinExistence type="inferred from homology"/>
<evidence type="ECO:0000259" key="13">
    <source>
        <dbReference type="SMART" id="SM00184"/>
    </source>
</evidence>
<evidence type="ECO:0000256" key="6">
    <source>
        <dbReference type="ARBA" id="ARBA00022737"/>
    </source>
</evidence>
<evidence type="ECO:0000256" key="7">
    <source>
        <dbReference type="ARBA" id="ARBA00022927"/>
    </source>
</evidence>
<dbReference type="GO" id="GO:0016236">
    <property type="term" value="P:macroautophagy"/>
    <property type="evidence" value="ECO:0007669"/>
    <property type="project" value="TreeGrafter"/>
</dbReference>
<keyword evidence="5" id="KW-0853">WD repeat</keyword>
<dbReference type="InterPro" id="IPR045111">
    <property type="entry name" value="Vps41/Vps8"/>
</dbReference>
<evidence type="ECO:0000256" key="2">
    <source>
        <dbReference type="ARBA" id="ARBA00004603"/>
    </source>
</evidence>
<dbReference type="FunFam" id="2.130.10.10:FF:000554">
    <property type="entry name" value="Vacuolar protein sorting-associated protein 41 homolog"/>
    <property type="match status" value="1"/>
</dbReference>
<dbReference type="PANTHER" id="PTHR12616:SF1">
    <property type="entry name" value="VACUOLAR PROTEIN SORTING-ASSOCIATED PROTEIN 41 HOMOLOG"/>
    <property type="match status" value="1"/>
</dbReference>
<dbReference type="CDD" id="cd16687">
    <property type="entry name" value="RING-H2_Vps8"/>
    <property type="match status" value="1"/>
</dbReference>
<dbReference type="GO" id="GO:0030897">
    <property type="term" value="C:HOPS complex"/>
    <property type="evidence" value="ECO:0007669"/>
    <property type="project" value="UniProtKB-UniRule"/>
</dbReference>
<dbReference type="SMART" id="SM00184">
    <property type="entry name" value="RING"/>
    <property type="match status" value="1"/>
</dbReference>
<dbReference type="InterPro" id="IPR000547">
    <property type="entry name" value="Clathrin_H-chain/VPS_repeat"/>
</dbReference>
<dbReference type="Pfam" id="PF23411">
    <property type="entry name" value="Beta-prop_Vps41"/>
    <property type="match status" value="1"/>
</dbReference>
<dbReference type="Gene3D" id="2.130.10.10">
    <property type="entry name" value="YVTN repeat-like/Quinoprotein amine dehydrogenase"/>
    <property type="match status" value="1"/>
</dbReference>
<dbReference type="SMART" id="SM00320">
    <property type="entry name" value="WD40"/>
    <property type="match status" value="3"/>
</dbReference>
<evidence type="ECO:0000313" key="14">
    <source>
        <dbReference type="EMBL" id="KAJ4971958.1"/>
    </source>
</evidence>
<dbReference type="PANTHER" id="PTHR12616">
    <property type="entry name" value="VACUOLAR PROTEIN SORTING VPS41"/>
    <property type="match status" value="1"/>
</dbReference>
<dbReference type="OrthoDB" id="244107at2759"/>
<dbReference type="AlphaFoldDB" id="A0A9Q0KJR8"/>
<dbReference type="Pfam" id="PF23555">
    <property type="entry name" value="zf-RING_Vps41"/>
    <property type="match status" value="1"/>
</dbReference>
<evidence type="ECO:0000256" key="5">
    <source>
        <dbReference type="ARBA" id="ARBA00022574"/>
    </source>
</evidence>
<dbReference type="FunFam" id="1.25.40.10:FF:000545">
    <property type="entry name" value="Vacuolar protein sorting-associated protein 41 homolog"/>
    <property type="match status" value="1"/>
</dbReference>
<sequence length="971" mass="108715">MAQNPLENGVEGDDEREEDDEEEEEEEEEDEEEEAEDEGQGGEEEEEEEEDEPRLKYQRMGGSVSSLLSNDAASCIAVAERTIALGTHDGTVHILDLLGNQVKEFSAHIATVNDLSFDIEGEYIGSCSDDGYVVINGLFTDESMKFEYHRPMKTIALDPLYSRKSSRRFITGGLAGHLYLNSKKWIGYRDQVLHSGEGPIHAVKWRTSLIAWANDAGVKVYDTANDQRLAFIEKPRGSPHPELLLPHLLWQDDTLLVVGWGTSVKIAAIRMNQSNGTNGIQRPISISSTKHVDIVASFQTSYFISGIAPYGDALVVLAYIPEKDNGEKEFSSSAPSRQGTAQRPEVRIVTWKNDELATDALPVHGFEHYKAKDYSLAHAPFSGSSYAGGQWAAGDEPLYYVVSPKDVVIAKPRDAEDHISWLLQHGCHEKALAAVEAGHGRTELLDEVGLRYLDHLILERKYAEVASLCPKLLRGSASAWERWVFHFAHLRQLPVLVPYIPTENPRLRDTAYEVALVALATNPSFHEDLLSTVKSWPPAIYSSLPVISAIETQLNTSSMTDTLKEALAELCVISGQYERALTLYADLMKPEIFDFIEKYNLHDAIHDKVVQLVVLNSKRAVSLLIQHKDLITASEVVRQILDVSDKCDSRYLLHSYLHSLFEIDPHAGKDFHDMQVELYADYDPKMLLPFLRSSQHYTLEKAYDICIKRDLLREQVFILGRMGNSKQTLAVIINKLEDIEEAIEFVAMQHDDELWEELIKQCLHKPEMVGLLLEHTVGNLDPLYIVKMVPNGLRIPRLRDRLVKIITDYRTETSLRHGCNDILKADCVNLLVKYYKEARHAVCFGAGEEEETRAKRDDSRASQATGKIAGMGTMELKSKTRGGGRCCVCFDPFSIQTVSVIVFFCCHAYHITCLMDSTNSTGPKSGAQGSFQESVSNYGYSYDDDDDDDDDDTQSGASQMRCILCTTASGS</sequence>
<feature type="repeat" description="CHCR" evidence="11">
    <location>
        <begin position="624"/>
        <end position="771"/>
    </location>
</feature>
<dbReference type="InterPro" id="IPR011990">
    <property type="entry name" value="TPR-like_helical_dom_sf"/>
</dbReference>
<evidence type="ECO:0000256" key="10">
    <source>
        <dbReference type="PIRNR" id="PIRNR028921"/>
    </source>
</evidence>
<keyword evidence="7 10" id="KW-0653">Protein transport</keyword>
<gene>
    <name evidence="14" type="ORF">NE237_005057</name>
</gene>
<dbReference type="InterPro" id="IPR057779">
    <property type="entry name" value="Znf_RING_Vps41"/>
</dbReference>
<keyword evidence="6" id="KW-0677">Repeat</keyword>
<dbReference type="Proteomes" id="UP001141806">
    <property type="component" value="Unassembled WGS sequence"/>
</dbReference>
<dbReference type="GO" id="GO:0030136">
    <property type="term" value="C:clathrin-coated vesicle"/>
    <property type="evidence" value="ECO:0007669"/>
    <property type="project" value="UniProtKB-SubCell"/>
</dbReference>
<dbReference type="Pfam" id="PF23556">
    <property type="entry name" value="TPR_Vps41"/>
    <property type="match status" value="1"/>
</dbReference>
<dbReference type="GO" id="GO:0009267">
    <property type="term" value="P:cellular response to starvation"/>
    <property type="evidence" value="ECO:0007669"/>
    <property type="project" value="TreeGrafter"/>
</dbReference>
<evidence type="ECO:0000256" key="9">
    <source>
        <dbReference type="ARBA" id="ARBA00059029"/>
    </source>
</evidence>
<evidence type="ECO:0000256" key="12">
    <source>
        <dbReference type="SAM" id="MobiDB-lite"/>
    </source>
</evidence>
<keyword evidence="4 10" id="KW-0813">Transport</keyword>
<feature type="region of interest" description="Disordered" evidence="12">
    <location>
        <begin position="924"/>
        <end position="956"/>
    </location>
</feature>
<dbReference type="GO" id="GO:0005794">
    <property type="term" value="C:Golgi apparatus"/>
    <property type="evidence" value="ECO:0007669"/>
    <property type="project" value="UniProtKB-SubCell"/>
</dbReference>
<dbReference type="InterPro" id="IPR015943">
    <property type="entry name" value="WD40/YVTN_repeat-like_dom_sf"/>
</dbReference>
<feature type="domain" description="RING-type" evidence="13">
    <location>
        <begin position="886"/>
        <end position="965"/>
    </location>
</feature>
<feature type="region of interest" description="Disordered" evidence="12">
    <location>
        <begin position="1"/>
        <end position="61"/>
    </location>
</feature>
<dbReference type="PIRSF" id="PIRSF028921">
    <property type="entry name" value="VPS41"/>
    <property type="match status" value="1"/>
</dbReference>
<dbReference type="SUPFAM" id="SSF57850">
    <property type="entry name" value="RING/U-box"/>
    <property type="match status" value="1"/>
</dbReference>
<dbReference type="InterPro" id="IPR057780">
    <property type="entry name" value="Beta-prop_Vps41"/>
</dbReference>
<organism evidence="14 15">
    <name type="scientific">Protea cynaroides</name>
    <dbReference type="NCBI Taxonomy" id="273540"/>
    <lineage>
        <taxon>Eukaryota</taxon>
        <taxon>Viridiplantae</taxon>
        <taxon>Streptophyta</taxon>
        <taxon>Embryophyta</taxon>
        <taxon>Tracheophyta</taxon>
        <taxon>Spermatophyta</taxon>
        <taxon>Magnoliopsida</taxon>
        <taxon>Proteales</taxon>
        <taxon>Proteaceae</taxon>
        <taxon>Protea</taxon>
    </lineage>
</organism>
<dbReference type="GO" id="GO:0006623">
    <property type="term" value="P:protein targeting to vacuole"/>
    <property type="evidence" value="ECO:0007669"/>
    <property type="project" value="InterPro"/>
</dbReference>
<dbReference type="GO" id="GO:0005770">
    <property type="term" value="C:late endosome"/>
    <property type="evidence" value="ECO:0007669"/>
    <property type="project" value="UniProtKB-SubCell"/>
</dbReference>
<dbReference type="EMBL" id="JAMYWD010000005">
    <property type="protein sequence ID" value="KAJ4971958.1"/>
    <property type="molecule type" value="Genomic_DNA"/>
</dbReference>
<reference evidence="14" key="1">
    <citation type="journal article" date="2023" name="Plant J.">
        <title>The genome of the king protea, Protea cynaroides.</title>
        <authorList>
            <person name="Chang J."/>
            <person name="Duong T.A."/>
            <person name="Schoeman C."/>
            <person name="Ma X."/>
            <person name="Roodt D."/>
            <person name="Barker N."/>
            <person name="Li Z."/>
            <person name="Van de Peer Y."/>
            <person name="Mizrachi E."/>
        </authorList>
    </citation>
    <scope>NUCLEOTIDE SEQUENCE</scope>
    <source>
        <tissue evidence="14">Young leaves</tissue>
    </source>
</reference>
<dbReference type="InterPro" id="IPR001680">
    <property type="entry name" value="WD40_rpt"/>
</dbReference>
<evidence type="ECO:0000256" key="4">
    <source>
        <dbReference type="ARBA" id="ARBA00022448"/>
    </source>
</evidence>
<feature type="compositionally biased region" description="Polar residues" evidence="12">
    <location>
        <begin position="924"/>
        <end position="939"/>
    </location>
</feature>
<comment type="caution">
    <text evidence="14">The sequence shown here is derived from an EMBL/GenBank/DDBJ whole genome shotgun (WGS) entry which is preliminary data.</text>
</comment>
<accession>A0A9Q0KJR8</accession>
<keyword evidence="15" id="KW-1185">Reference proteome</keyword>
<comment type="function">
    <text evidence="9 10">Required for vacuolar assembly and vacuolar traffic.</text>
</comment>
<dbReference type="InterPro" id="IPR016902">
    <property type="entry name" value="Vps41"/>
</dbReference>
<feature type="compositionally biased region" description="Acidic residues" evidence="12">
    <location>
        <begin position="942"/>
        <end position="953"/>
    </location>
</feature>
<dbReference type="InterPro" id="IPR001841">
    <property type="entry name" value="Znf_RING"/>
</dbReference>
<dbReference type="Gene3D" id="1.25.40.10">
    <property type="entry name" value="Tetratricopeptide repeat domain"/>
    <property type="match status" value="1"/>
</dbReference>
<dbReference type="PROSITE" id="PS50236">
    <property type="entry name" value="CHCR"/>
    <property type="match status" value="1"/>
</dbReference>
<evidence type="ECO:0000256" key="8">
    <source>
        <dbReference type="ARBA" id="ARBA00029538"/>
    </source>
</evidence>
<evidence type="ECO:0000256" key="3">
    <source>
        <dbReference type="ARBA" id="ARBA00009582"/>
    </source>
</evidence>
<name>A0A9Q0KJR8_9MAGN</name>
<comment type="subcellular location">
    <subcellularLocation>
        <location evidence="1">Cytoplasmic vesicle</location>
        <location evidence="1">Clathrin-coated vesicle</location>
    </subcellularLocation>
    <subcellularLocation>
        <location evidence="2">Late endosome</location>
    </subcellularLocation>
</comment>
<protein>
    <recommendedName>
        <fullName evidence="8 10">Vacuolar protein sorting-associated protein 41 homolog</fullName>
    </recommendedName>
</protein>
<feature type="compositionally biased region" description="Acidic residues" evidence="12">
    <location>
        <begin position="10"/>
        <end position="52"/>
    </location>
</feature>
<evidence type="ECO:0000256" key="11">
    <source>
        <dbReference type="PROSITE-ProRule" id="PRU01006"/>
    </source>
</evidence>
<evidence type="ECO:0000256" key="1">
    <source>
        <dbReference type="ARBA" id="ARBA00004132"/>
    </source>
</evidence>
<comment type="similarity">
    <text evidence="3 10">Belongs to the VPS41 family.</text>
</comment>
<dbReference type="GO" id="GO:0034058">
    <property type="term" value="P:endosomal vesicle fusion"/>
    <property type="evidence" value="ECO:0007669"/>
    <property type="project" value="UniProtKB-UniRule"/>
</dbReference>
<dbReference type="SMART" id="SM00299">
    <property type="entry name" value="CLH"/>
    <property type="match status" value="1"/>
</dbReference>
<dbReference type="SUPFAM" id="SSF101908">
    <property type="entry name" value="Putative isomerase YbhE"/>
    <property type="match status" value="1"/>
</dbReference>